<protein>
    <submittedName>
        <fullName evidence="2">Uncharacterized protein</fullName>
    </submittedName>
</protein>
<evidence type="ECO:0000313" key="3">
    <source>
        <dbReference type="EMBL" id="QOL32143.1"/>
    </source>
</evidence>
<dbReference type="EMBL" id="MWWZ01000003">
    <property type="protein sequence ID" value="OZG69503.1"/>
    <property type="molecule type" value="Genomic_DNA"/>
</dbReference>
<proteinExistence type="predicted"/>
<feature type="compositionally biased region" description="Polar residues" evidence="1">
    <location>
        <begin position="45"/>
        <end position="71"/>
    </location>
</feature>
<evidence type="ECO:0000313" key="5">
    <source>
        <dbReference type="Proteomes" id="UP000593943"/>
    </source>
</evidence>
<evidence type="ECO:0000313" key="4">
    <source>
        <dbReference type="Proteomes" id="UP000216057"/>
    </source>
</evidence>
<name>A0A261GE15_9BIFI</name>
<reference evidence="2 4" key="1">
    <citation type="journal article" date="2017" name="BMC Genomics">
        <title>Comparative genomic and phylogenomic analyses of the Bifidobacteriaceae family.</title>
        <authorList>
            <person name="Lugli G.A."/>
            <person name="Milani C."/>
            <person name="Turroni F."/>
            <person name="Duranti S."/>
            <person name="Mancabelli L."/>
            <person name="Mangifesta M."/>
            <person name="Ferrario C."/>
            <person name="Modesto M."/>
            <person name="Mattarelli P."/>
            <person name="Jiri K."/>
            <person name="van Sinderen D."/>
            <person name="Ventura M."/>
        </authorList>
    </citation>
    <scope>NUCLEOTIDE SEQUENCE [LARGE SCALE GENOMIC DNA]</scope>
    <source>
        <strain evidence="2 4">DSM 100216</strain>
    </source>
</reference>
<dbReference type="RefSeq" id="WP_143249254.1">
    <property type="nucleotide sequence ID" value="NZ_CP062938.1"/>
</dbReference>
<gene>
    <name evidence="3" type="ORF">BE0216_06470</name>
    <name evidence="2" type="ORF">BEUL_0244</name>
</gene>
<evidence type="ECO:0000313" key="2">
    <source>
        <dbReference type="EMBL" id="OZG69503.1"/>
    </source>
</evidence>
<keyword evidence="5" id="KW-1185">Reference proteome</keyword>
<dbReference type="Proteomes" id="UP000593943">
    <property type="component" value="Chromosome"/>
</dbReference>
<dbReference type="KEGG" id="beu:BE0216_06470"/>
<dbReference type="EMBL" id="CP062938">
    <property type="protein sequence ID" value="QOL32143.1"/>
    <property type="molecule type" value="Genomic_DNA"/>
</dbReference>
<reference evidence="3 5" key="2">
    <citation type="submission" date="2020-10" db="EMBL/GenBank/DDBJ databases">
        <title>Genome sequencing of Bifidobacterium eulemuris_DSMZ_100216.</title>
        <authorList>
            <person name="Kim J."/>
        </authorList>
    </citation>
    <scope>NUCLEOTIDE SEQUENCE [LARGE SCALE GENOMIC DNA]</scope>
    <source>
        <strain evidence="3 5">DSM 100216</strain>
    </source>
</reference>
<dbReference type="AlphaFoldDB" id="A0A261GE15"/>
<organism evidence="2 4">
    <name type="scientific">Bifidobacterium eulemuris</name>
    <dbReference type="NCBI Taxonomy" id="1765219"/>
    <lineage>
        <taxon>Bacteria</taxon>
        <taxon>Bacillati</taxon>
        <taxon>Actinomycetota</taxon>
        <taxon>Actinomycetes</taxon>
        <taxon>Bifidobacteriales</taxon>
        <taxon>Bifidobacteriaceae</taxon>
        <taxon>Bifidobacterium</taxon>
    </lineage>
</organism>
<feature type="compositionally biased region" description="Polar residues" evidence="1">
    <location>
        <begin position="18"/>
        <end position="39"/>
    </location>
</feature>
<feature type="region of interest" description="Disordered" evidence="1">
    <location>
        <begin position="1"/>
        <end position="71"/>
    </location>
</feature>
<accession>A0A261GE15</accession>
<sequence>MGAAQEGWANSEDPDPPQTTETSTAPSSQQSHAGTSRHTTAIDPTPSSQQSRIITPRRATSTDRNGSFFASQHCRTNHPQAVIAPLNRAPSNPTPSTCHHQPVIATPTTGKPVIATPTTGKPVICAPVTGKPVTGKPVTITPAIAPVTTTPVAAKPSDITAVDRPYASSVIPLSTFTSFRWIMRIYAPPSTGFQRR</sequence>
<evidence type="ECO:0000256" key="1">
    <source>
        <dbReference type="SAM" id="MobiDB-lite"/>
    </source>
</evidence>
<dbReference type="Proteomes" id="UP000216057">
    <property type="component" value="Unassembled WGS sequence"/>
</dbReference>